<dbReference type="EMBL" id="JADFTS010000001">
    <property type="protein sequence ID" value="KAF9625400.1"/>
    <property type="molecule type" value="Genomic_DNA"/>
</dbReference>
<keyword evidence="6" id="KW-1185">Reference proteome</keyword>
<evidence type="ECO:0000256" key="3">
    <source>
        <dbReference type="ARBA" id="ARBA00023277"/>
    </source>
</evidence>
<dbReference type="FunFam" id="2.70.98.10:FF:000008">
    <property type="entry name" value="Aldose 1-epimerase"/>
    <property type="match status" value="1"/>
</dbReference>
<dbReference type="InterPro" id="IPR047215">
    <property type="entry name" value="Galactose_mutarotase-like"/>
</dbReference>
<dbReference type="GO" id="GO:0030246">
    <property type="term" value="F:carbohydrate binding"/>
    <property type="evidence" value="ECO:0007669"/>
    <property type="project" value="InterPro"/>
</dbReference>
<dbReference type="PANTHER" id="PTHR10091:SF0">
    <property type="entry name" value="GALACTOSE MUTAROTASE"/>
    <property type="match status" value="1"/>
</dbReference>
<evidence type="ECO:0000256" key="1">
    <source>
        <dbReference type="ARBA" id="ARBA00006206"/>
    </source>
</evidence>
<evidence type="ECO:0000256" key="2">
    <source>
        <dbReference type="ARBA" id="ARBA00023235"/>
    </source>
</evidence>
<dbReference type="GO" id="GO:0004034">
    <property type="term" value="F:aldose 1-epimerase activity"/>
    <property type="evidence" value="ECO:0007669"/>
    <property type="project" value="TreeGrafter"/>
</dbReference>
<reference evidence="5 6" key="1">
    <citation type="submission" date="2020-10" db="EMBL/GenBank/DDBJ databases">
        <title>The Coptis chinensis genome and diversification of protoberbering-type alkaloids.</title>
        <authorList>
            <person name="Wang B."/>
            <person name="Shu S."/>
            <person name="Song C."/>
            <person name="Liu Y."/>
        </authorList>
    </citation>
    <scope>NUCLEOTIDE SEQUENCE [LARGE SCALE GENOMIC DNA]</scope>
    <source>
        <strain evidence="5">HL-2020</strain>
        <tissue evidence="5">Leaf</tissue>
    </source>
</reference>
<evidence type="ECO:0008006" key="7">
    <source>
        <dbReference type="Google" id="ProtNLM"/>
    </source>
</evidence>
<name>A0A835IUK2_9MAGN</name>
<dbReference type="NCBIfam" id="NF008277">
    <property type="entry name" value="PRK11055.1"/>
    <property type="match status" value="1"/>
</dbReference>
<evidence type="ECO:0000313" key="5">
    <source>
        <dbReference type="EMBL" id="KAF9625400.1"/>
    </source>
</evidence>
<comment type="similarity">
    <text evidence="1">Belongs to the aldose epimerase family.</text>
</comment>
<evidence type="ECO:0000256" key="4">
    <source>
        <dbReference type="SAM" id="SignalP"/>
    </source>
</evidence>
<gene>
    <name evidence="5" type="ORF">IFM89_022385</name>
</gene>
<keyword evidence="4" id="KW-0732">Signal</keyword>
<feature type="chain" id="PRO_5033032804" description="Aldose 1-epimerase" evidence="4">
    <location>
        <begin position="22"/>
        <end position="1006"/>
    </location>
</feature>
<dbReference type="SUPFAM" id="SSF74650">
    <property type="entry name" value="Galactose mutarotase-like"/>
    <property type="match status" value="3"/>
</dbReference>
<dbReference type="PANTHER" id="PTHR10091">
    <property type="entry name" value="ALDOSE-1-EPIMERASE"/>
    <property type="match status" value="1"/>
</dbReference>
<dbReference type="InterPro" id="IPR014718">
    <property type="entry name" value="GH-type_carb-bd"/>
</dbReference>
<protein>
    <recommendedName>
        <fullName evidence="7">Aldose 1-epimerase</fullName>
    </recommendedName>
</protein>
<comment type="caution">
    <text evidence="5">The sequence shown here is derived from an EMBL/GenBank/DDBJ whole genome shotgun (WGS) entry which is preliminary data.</text>
</comment>
<feature type="signal peptide" evidence="4">
    <location>
        <begin position="1"/>
        <end position="21"/>
    </location>
</feature>
<dbReference type="Pfam" id="PF01263">
    <property type="entry name" value="Aldose_epim"/>
    <property type="match status" value="3"/>
</dbReference>
<evidence type="ECO:0000313" key="6">
    <source>
        <dbReference type="Proteomes" id="UP000631114"/>
    </source>
</evidence>
<keyword evidence="3" id="KW-0119">Carbohydrate metabolism</keyword>
<dbReference type="OrthoDB" id="274691at2759"/>
<proteinExistence type="inferred from homology"/>
<sequence length="1006" mass="110459">MFKIFFLVLAVAVVCIDISVAKLEHGPKVKFYELQKGNFSVKFTNIGASIVSVILPDRKGKLADVVLGFDSVKGYANNTQHLGSIVGRVANRIGGAKFTLNGITYHLIANDGNNTLHGFPGNVSVHVTYKLLGEQKLSVIMKAKALNKATPVNMVQHTYWNLGGHNSGNILSNKVQLFASHITPTVQDVPTGEIAPVKDTPFDFLQPRVVGSRINKLPSGYNINYVIDGPNDHKMKKVAVVYEAKSGRMMKLWSNAPGVQFYTSYWLNDVKGKGGYVYGSSAGLCLETQGFPDAAVTTVSLWPVSFQIVIIELRVETDSHVFIDVSVSVPEVKFYELKQGDFSVKFTNRGASIVSVIVPDRKGNLADVVLGYDTVEEYANNTQHLGSVLGRLAGRVGGAKFTLNGITYHLIANDGNNTLHGGPNGFGDMIWRVSKYDKDGRDPYITFAYQSFDGEQRFPGNLSVYVTYKLLGEQKLSVIMKAKALNKPTPVSMILHTYWNLGGHNSGNILSNKVQIFASRFLPTIKDVATGEISPVKGTPFDFLQPHVVGSRTSKLPNGYNVNYVIDGPNDQKMKMAAVAYEAKSGRVMKLWTNAPVVELYTSYWLNNLKGKGGYFYQSSAGLCFETQSFPNAVNHPNFPSVIVNPGKTYKHYMLYEFSTKCVDVSVAKIAHEPEIKAYELKKGSLSVKFSTWGASITSLFVPDKQGKVADVVLGYDNLNDYKTDKVYFGATVGRVANRIGGAKFTLNGTTYKLVANEGKNILHGGKIGFGDVIWRVKKFKQDGPAPYITFAYRSADGEQGFPGAVAASVTYMLYGNQKLSVIMKARALNKATPINLAQHTYWNLGGHNSGDILKNRVQLFASHITPTDDELIPTGKIDPVKGTPFDFLKPHTVGSRIDKVPKGYDINYAVDGPNDRKLKKVAKVHDPKSGRLMKLWSDQPGVQFYTGNMLKDVKGKGGFVYGPHAALCLETQGFPDAVNHPNFPSVIVNPGKPYTHFMLFQFSTK</sequence>
<dbReference type="GO" id="GO:0006006">
    <property type="term" value="P:glucose metabolic process"/>
    <property type="evidence" value="ECO:0007669"/>
    <property type="project" value="TreeGrafter"/>
</dbReference>
<dbReference type="AlphaFoldDB" id="A0A835IUK2"/>
<organism evidence="5 6">
    <name type="scientific">Coptis chinensis</name>
    <dbReference type="NCBI Taxonomy" id="261450"/>
    <lineage>
        <taxon>Eukaryota</taxon>
        <taxon>Viridiplantae</taxon>
        <taxon>Streptophyta</taxon>
        <taxon>Embryophyta</taxon>
        <taxon>Tracheophyta</taxon>
        <taxon>Spermatophyta</taxon>
        <taxon>Magnoliopsida</taxon>
        <taxon>Ranunculales</taxon>
        <taxon>Ranunculaceae</taxon>
        <taxon>Coptidoideae</taxon>
        <taxon>Coptis</taxon>
    </lineage>
</organism>
<dbReference type="InterPro" id="IPR008183">
    <property type="entry name" value="Aldose_1/G6P_1-epimerase"/>
</dbReference>
<dbReference type="CDD" id="cd09019">
    <property type="entry name" value="galactose_mutarotase_like"/>
    <property type="match status" value="3"/>
</dbReference>
<dbReference type="Proteomes" id="UP000631114">
    <property type="component" value="Unassembled WGS sequence"/>
</dbReference>
<dbReference type="InterPro" id="IPR011013">
    <property type="entry name" value="Gal_mutarotase_sf_dom"/>
</dbReference>
<accession>A0A835IUK2</accession>
<dbReference type="GO" id="GO:0033499">
    <property type="term" value="P:galactose catabolic process via UDP-galactose, Leloir pathway"/>
    <property type="evidence" value="ECO:0007669"/>
    <property type="project" value="TreeGrafter"/>
</dbReference>
<dbReference type="Gene3D" id="2.70.98.10">
    <property type="match status" value="4"/>
</dbReference>
<keyword evidence="2" id="KW-0413">Isomerase</keyword>